<proteinExistence type="predicted"/>
<comment type="caution">
    <text evidence="2">The sequence shown here is derived from an EMBL/GenBank/DDBJ whole genome shotgun (WGS) entry which is preliminary data.</text>
</comment>
<sequence>MSTDAQSPPREPSAYRPSLHFPERFNDRYEDDRPPRHLDDEIVRRCIEAGSVTEADPGTVWLRETFGGVTYRLVVDVGDREVITGYPISINTTAARRSGRWSTQQIADIREFIATDPRNNPR</sequence>
<evidence type="ECO:0000313" key="2">
    <source>
        <dbReference type="EMBL" id="MDF9748386.1"/>
    </source>
</evidence>
<protein>
    <submittedName>
        <fullName evidence="2">Uncharacterized protein</fullName>
    </submittedName>
</protein>
<reference evidence="2" key="1">
    <citation type="submission" date="2022-06" db="EMBL/GenBank/DDBJ databases">
        <title>Natrinema sp. a new haloarchaeum isolate from saline soil.</title>
        <authorList>
            <person name="Strakova D."/>
            <person name="Galisteo C."/>
            <person name="Sanchez-Porro C."/>
            <person name="Ventosa A."/>
        </authorList>
    </citation>
    <scope>NUCLEOTIDE SEQUENCE</scope>
    <source>
        <strain evidence="2">S1CR25-10</strain>
    </source>
</reference>
<evidence type="ECO:0000256" key="1">
    <source>
        <dbReference type="SAM" id="MobiDB-lite"/>
    </source>
</evidence>
<keyword evidence="3" id="KW-1185">Reference proteome</keyword>
<dbReference type="Proteomes" id="UP001154061">
    <property type="component" value="Unassembled WGS sequence"/>
</dbReference>
<name>A0A9Q4L4X8_9EURY</name>
<gene>
    <name evidence="2" type="ORF">NDI89_22745</name>
</gene>
<evidence type="ECO:0000313" key="3">
    <source>
        <dbReference type="Proteomes" id="UP001154061"/>
    </source>
</evidence>
<organism evidence="2 3">
    <name type="scientific">Natrinema salsiterrestre</name>
    <dbReference type="NCBI Taxonomy" id="2950540"/>
    <lineage>
        <taxon>Archaea</taxon>
        <taxon>Methanobacteriati</taxon>
        <taxon>Methanobacteriota</taxon>
        <taxon>Stenosarchaea group</taxon>
        <taxon>Halobacteria</taxon>
        <taxon>Halobacteriales</taxon>
        <taxon>Natrialbaceae</taxon>
        <taxon>Natrinema</taxon>
    </lineage>
</organism>
<feature type="region of interest" description="Disordered" evidence="1">
    <location>
        <begin position="1"/>
        <end position="36"/>
    </location>
</feature>
<feature type="compositionally biased region" description="Basic and acidic residues" evidence="1">
    <location>
        <begin position="21"/>
        <end position="36"/>
    </location>
</feature>
<dbReference type="RefSeq" id="WP_277525057.1">
    <property type="nucleotide sequence ID" value="NZ_JAMQOT010000015.1"/>
</dbReference>
<accession>A0A9Q4L4X8</accession>
<dbReference type="EMBL" id="JAMQOT010000015">
    <property type="protein sequence ID" value="MDF9748386.1"/>
    <property type="molecule type" value="Genomic_DNA"/>
</dbReference>
<dbReference type="AlphaFoldDB" id="A0A9Q4L4X8"/>